<sequence length="428" mass="45794">MDSDLGSSPSSRKAMPLVDHLKYLRAACAVSLTGSSIGAAQALHVSQSSVTRAVQSLEDVLQQVVFDRSAQGMRVTPSCAELLQRCVRAFQCLAIAPSSKVGLAEGEGWMACRFASGVGLRHLRVLMSLAATGSETVTARQLGVSQSAVHQSLVQLEHFSGKKLFTRSRQHGLRVTELGTQVIHGCKLFASELAQADEVLAALFGRVAGRLAIGTLPFSVGPLLPVAVNRVMQALPGLQVTVVDGTYDALIAKLRDAEIDLIVGALRPDFSVQGLMQETLFVDGLAVVVRAGHPLALHKKLAWHHLADAQWIMPMPNTPAQTVFERTLARAGLPLPIAQLRVNSALMMQSMLMQSDRLAMMSPRQIESEIRADLLVVLPLAVPEAVRTIGLIRRSGILLTPGMQAVLAASRQVASEMAGENPLNKPNA</sequence>
<evidence type="ECO:0000256" key="2">
    <source>
        <dbReference type="ARBA" id="ARBA00023015"/>
    </source>
</evidence>
<dbReference type="InterPro" id="IPR036388">
    <property type="entry name" value="WH-like_DNA-bd_sf"/>
</dbReference>
<dbReference type="PROSITE" id="PS50931">
    <property type="entry name" value="HTH_LYSR"/>
    <property type="match status" value="2"/>
</dbReference>
<dbReference type="Pfam" id="PF00126">
    <property type="entry name" value="HTH_1"/>
    <property type="match status" value="2"/>
</dbReference>
<dbReference type="GO" id="GO:0005829">
    <property type="term" value="C:cytosol"/>
    <property type="evidence" value="ECO:0007669"/>
    <property type="project" value="TreeGrafter"/>
</dbReference>
<dbReference type="SUPFAM" id="SSF46785">
    <property type="entry name" value="Winged helix' DNA-binding domain"/>
    <property type="match status" value="2"/>
</dbReference>
<dbReference type="Pfam" id="PF03466">
    <property type="entry name" value="LysR_substrate"/>
    <property type="match status" value="1"/>
</dbReference>
<dbReference type="PANTHER" id="PTHR30419:SF8">
    <property type="entry name" value="NITROGEN ASSIMILATION TRANSCRIPTIONAL ACTIVATOR-RELATED"/>
    <property type="match status" value="1"/>
</dbReference>
<dbReference type="AlphaFoldDB" id="A0A315FQ23"/>
<dbReference type="InterPro" id="IPR005119">
    <property type="entry name" value="LysR_subst-bd"/>
</dbReference>
<dbReference type="GO" id="GO:0003677">
    <property type="term" value="F:DNA binding"/>
    <property type="evidence" value="ECO:0007669"/>
    <property type="project" value="UniProtKB-KW"/>
</dbReference>
<evidence type="ECO:0000259" key="5">
    <source>
        <dbReference type="PROSITE" id="PS50931"/>
    </source>
</evidence>
<evidence type="ECO:0000313" key="6">
    <source>
        <dbReference type="EMBL" id="PUE55337.1"/>
    </source>
</evidence>
<gene>
    <name evidence="6" type="ORF">B9Z37_01820</name>
</gene>
<dbReference type="InterPro" id="IPR000847">
    <property type="entry name" value="LysR_HTH_N"/>
</dbReference>
<dbReference type="PANTHER" id="PTHR30419">
    <property type="entry name" value="HTH-TYPE TRANSCRIPTIONAL REGULATOR YBHD"/>
    <property type="match status" value="1"/>
</dbReference>
<proteinExistence type="inferred from homology"/>
<dbReference type="GO" id="GO:0003700">
    <property type="term" value="F:DNA-binding transcription factor activity"/>
    <property type="evidence" value="ECO:0007669"/>
    <property type="project" value="InterPro"/>
</dbReference>
<evidence type="ECO:0000256" key="4">
    <source>
        <dbReference type="ARBA" id="ARBA00023163"/>
    </source>
</evidence>
<protein>
    <recommendedName>
        <fullName evidence="5">HTH lysR-type domain-containing protein</fullName>
    </recommendedName>
</protein>
<feature type="domain" description="HTH lysR-type" evidence="5">
    <location>
        <begin position="118"/>
        <end position="176"/>
    </location>
</feature>
<organism evidence="6 7">
    <name type="scientific">Limnohabitans parvus II-B4</name>
    <dbReference type="NCBI Taxonomy" id="1293052"/>
    <lineage>
        <taxon>Bacteria</taxon>
        <taxon>Pseudomonadati</taxon>
        <taxon>Pseudomonadota</taxon>
        <taxon>Betaproteobacteria</taxon>
        <taxon>Burkholderiales</taxon>
        <taxon>Comamonadaceae</taxon>
        <taxon>Limnohabitans</taxon>
    </lineage>
</organism>
<evidence type="ECO:0000313" key="7">
    <source>
        <dbReference type="Proteomes" id="UP000250790"/>
    </source>
</evidence>
<evidence type="ECO:0000256" key="3">
    <source>
        <dbReference type="ARBA" id="ARBA00023125"/>
    </source>
</evidence>
<keyword evidence="3" id="KW-0238">DNA-binding</keyword>
<comment type="similarity">
    <text evidence="1">Belongs to the LysR transcriptional regulatory family.</text>
</comment>
<dbReference type="InterPro" id="IPR050950">
    <property type="entry name" value="HTH-type_LysR_regulators"/>
</dbReference>
<dbReference type="Gene3D" id="1.10.10.10">
    <property type="entry name" value="Winged helix-like DNA-binding domain superfamily/Winged helix DNA-binding domain"/>
    <property type="match status" value="2"/>
</dbReference>
<feature type="domain" description="HTH lysR-type" evidence="5">
    <location>
        <begin position="21"/>
        <end position="76"/>
    </location>
</feature>
<dbReference type="Gene3D" id="3.40.190.10">
    <property type="entry name" value="Periplasmic binding protein-like II"/>
    <property type="match status" value="2"/>
</dbReference>
<keyword evidence="2" id="KW-0805">Transcription regulation</keyword>
<dbReference type="OrthoDB" id="8981337at2"/>
<dbReference type="Proteomes" id="UP000250790">
    <property type="component" value="Unassembled WGS sequence"/>
</dbReference>
<name>A0A315FQ23_9BURK</name>
<keyword evidence="7" id="KW-1185">Reference proteome</keyword>
<dbReference type="InterPro" id="IPR036390">
    <property type="entry name" value="WH_DNA-bd_sf"/>
</dbReference>
<keyword evidence="4" id="KW-0804">Transcription</keyword>
<comment type="caution">
    <text evidence="6">The sequence shown here is derived from an EMBL/GenBank/DDBJ whole genome shotgun (WGS) entry which is preliminary data.</text>
</comment>
<dbReference type="EMBL" id="NESN01000001">
    <property type="protein sequence ID" value="PUE55337.1"/>
    <property type="molecule type" value="Genomic_DNA"/>
</dbReference>
<reference evidence="6 7" key="1">
    <citation type="submission" date="2017-04" db="EMBL/GenBank/DDBJ databases">
        <title>Unexpected and diverse lifestyles within the genus Limnohabitans.</title>
        <authorList>
            <person name="Kasalicky V."/>
            <person name="Mehrshad M."/>
            <person name="Andrei S.-A."/>
            <person name="Salcher M."/>
            <person name="Kratochvilova H."/>
            <person name="Simek K."/>
            <person name="Ghai R."/>
        </authorList>
    </citation>
    <scope>NUCLEOTIDE SEQUENCE [LARGE SCALE GENOMIC DNA]</scope>
    <source>
        <strain evidence="6 7">II-B4</strain>
    </source>
</reference>
<accession>A0A315FQ23</accession>
<evidence type="ECO:0000256" key="1">
    <source>
        <dbReference type="ARBA" id="ARBA00009437"/>
    </source>
</evidence>
<dbReference type="SUPFAM" id="SSF53850">
    <property type="entry name" value="Periplasmic binding protein-like II"/>
    <property type="match status" value="1"/>
</dbReference>